<dbReference type="PIRSF" id="PIRSF001235">
    <property type="entry name" value="Amidase_carbamoylase"/>
    <property type="match status" value="1"/>
</dbReference>
<evidence type="ECO:0000256" key="1">
    <source>
        <dbReference type="ARBA" id="ARBA00006247"/>
    </source>
</evidence>
<dbReference type="PANTHER" id="PTHR32494">
    <property type="entry name" value="ALLANTOATE DEIMINASE-RELATED"/>
    <property type="match status" value="1"/>
</dbReference>
<dbReference type="Proteomes" id="UP000473826">
    <property type="component" value="Unassembled WGS sequence"/>
</dbReference>
<proteinExistence type="inferred from homology"/>
<evidence type="ECO:0000313" key="5">
    <source>
        <dbReference type="Proteomes" id="UP000473826"/>
    </source>
</evidence>
<protein>
    <recommendedName>
        <fullName evidence="3">Peptidase M20 dimerisation domain-containing protein</fullName>
    </recommendedName>
</protein>
<dbReference type="Gene3D" id="3.40.630.10">
    <property type="entry name" value="Zn peptidases"/>
    <property type="match status" value="1"/>
</dbReference>
<comment type="similarity">
    <text evidence="1">Belongs to the peptidase M20A family.</text>
</comment>
<evidence type="ECO:0000313" key="4">
    <source>
        <dbReference type="EMBL" id="TXT04240.1"/>
    </source>
</evidence>
<keyword evidence="2" id="KW-0378">Hydrolase</keyword>
<dbReference type="InterPro" id="IPR010158">
    <property type="entry name" value="Amidase_Cbmase"/>
</dbReference>
<organism evidence="4 5">
    <name type="scientific">Vanrija humicola</name>
    <name type="common">Yeast</name>
    <name type="synonym">Cryptococcus humicola</name>
    <dbReference type="NCBI Taxonomy" id="5417"/>
    <lineage>
        <taxon>Eukaryota</taxon>
        <taxon>Fungi</taxon>
        <taxon>Dikarya</taxon>
        <taxon>Basidiomycota</taxon>
        <taxon>Agaricomycotina</taxon>
        <taxon>Tremellomycetes</taxon>
        <taxon>Trichosporonales</taxon>
        <taxon>Trichosporonaceae</taxon>
        <taxon>Vanrija</taxon>
    </lineage>
</organism>
<dbReference type="Pfam" id="PF01546">
    <property type="entry name" value="Peptidase_M20"/>
    <property type="match status" value="1"/>
</dbReference>
<sequence length="436" mass="47119">MVAVNGSTYRPRDLTINGQRLNDTLHQTCEFGAAHRWGPKSTETGMARLALTDTDKQVRDWFVAEMKALGCEVKVDTMGNIFAIRAGENEGPPTAMGSHLDTQPTGGRYDGILGVMAAVEAMRTLHESGRKTKYPVAAIDWTNEEGARFPKSMQASSVWAGDITLEDAHALADVTDDKVTTLSELQRIGYAGDVPCSWEANPLGAHFEIHIEQGPVLENASQRVGIVRGGQAYKWFEITIRGRDSHAGTTPMDCRADPMLTAAHFIVAASSIARAHGGLCTNGIFTAKPGSVNTIPNEVRFSLDIRHVEDAALAAIEAEIRARTAEITKTGYKVECVIEWKPLYANPAIVFHPDCVSAVRAAALGNVDEKDTREIISGAGHDSCCTSKRVPTGMIFIPSKDGLSHNPEEYSTPEDCALGAQVLLDAVLLYDSQRTA</sequence>
<dbReference type="Pfam" id="PF07687">
    <property type="entry name" value="M20_dimer"/>
    <property type="match status" value="1"/>
</dbReference>
<dbReference type="SUPFAM" id="SSF53187">
    <property type="entry name" value="Zn-dependent exopeptidases"/>
    <property type="match status" value="1"/>
</dbReference>
<keyword evidence="5" id="KW-1185">Reference proteome</keyword>
<name>A0A7D8UVU9_VANHU</name>
<dbReference type="GO" id="GO:0016813">
    <property type="term" value="F:hydrolase activity, acting on carbon-nitrogen (but not peptide) bonds, in linear amidines"/>
    <property type="evidence" value="ECO:0007669"/>
    <property type="project" value="InterPro"/>
</dbReference>
<dbReference type="OrthoDB" id="4676at2759"/>
<dbReference type="InterPro" id="IPR011650">
    <property type="entry name" value="Peptidase_M20_dimer"/>
</dbReference>
<dbReference type="Gene3D" id="3.30.70.360">
    <property type="match status" value="1"/>
</dbReference>
<feature type="domain" description="Peptidase M20 dimerisation" evidence="3">
    <location>
        <begin position="233"/>
        <end position="327"/>
    </location>
</feature>
<dbReference type="CDD" id="cd03884">
    <property type="entry name" value="M20_bAS"/>
    <property type="match status" value="1"/>
</dbReference>
<reference evidence="4 5" key="1">
    <citation type="journal article" date="2019" name="PLoS Genet.">
        <title>Convergent evolution of linked mating-type loci in basidiomycete fungi.</title>
        <authorList>
            <person name="Sun S."/>
            <person name="Coelho M.A."/>
            <person name="Heitman J."/>
            <person name="Nowrousian M."/>
        </authorList>
    </citation>
    <scope>NUCLEOTIDE SEQUENCE [LARGE SCALE GENOMIC DNA]</scope>
    <source>
        <strain evidence="4 5">CBS 4282</strain>
    </source>
</reference>
<dbReference type="AlphaFoldDB" id="A0A7D8UVU9"/>
<dbReference type="SUPFAM" id="SSF55031">
    <property type="entry name" value="Bacterial exopeptidase dimerisation domain"/>
    <property type="match status" value="1"/>
</dbReference>
<dbReference type="InterPro" id="IPR036264">
    <property type="entry name" value="Bact_exopeptidase_dim_dom"/>
</dbReference>
<dbReference type="EMBL" id="QKWK01000017">
    <property type="protein sequence ID" value="TXT04240.1"/>
    <property type="molecule type" value="Genomic_DNA"/>
</dbReference>
<evidence type="ECO:0000256" key="2">
    <source>
        <dbReference type="ARBA" id="ARBA00022801"/>
    </source>
</evidence>
<dbReference type="NCBIfam" id="TIGR01879">
    <property type="entry name" value="hydantase"/>
    <property type="match status" value="1"/>
</dbReference>
<dbReference type="InterPro" id="IPR002933">
    <property type="entry name" value="Peptidase_M20"/>
</dbReference>
<dbReference type="PANTHER" id="PTHR32494:SF5">
    <property type="entry name" value="ALLANTOATE AMIDOHYDROLASE"/>
    <property type="match status" value="1"/>
</dbReference>
<comment type="caution">
    <text evidence="4">The sequence shown here is derived from an EMBL/GenBank/DDBJ whole genome shotgun (WGS) entry which is preliminary data.</text>
</comment>
<gene>
    <name evidence="4" type="ORF">VHUM_04238</name>
</gene>
<accession>A0A7D8UVU9</accession>
<evidence type="ECO:0000259" key="3">
    <source>
        <dbReference type="Pfam" id="PF07687"/>
    </source>
</evidence>